<dbReference type="Proteomes" id="UP000717585">
    <property type="component" value="Unassembled WGS sequence"/>
</dbReference>
<dbReference type="Gene3D" id="3.40.50.10130">
    <property type="match status" value="1"/>
</dbReference>
<accession>A0A8J6E742</accession>
<dbReference type="PANTHER" id="PTHR10150">
    <property type="entry name" value="DNA REPAIR ENDONUCLEASE XPF"/>
    <property type="match status" value="1"/>
</dbReference>
<keyword evidence="7" id="KW-1185">Reference proteome</keyword>
<reference evidence="6" key="1">
    <citation type="submission" date="2021-05" db="EMBL/GenBank/DDBJ databases">
        <title>A free-living protist that lacks canonical eukaryotic 1 DNA replication and segregation systems.</title>
        <authorList>
            <person name="Salas-Leiva D.E."/>
            <person name="Tromer E.C."/>
            <person name="Curtis B.A."/>
            <person name="Jerlstrom-Hultqvist J."/>
            <person name="Kolisko M."/>
            <person name="Yi Z."/>
            <person name="Salas-Leiva J.S."/>
            <person name="Gallot-Lavallee L."/>
            <person name="Kops G.J.P.L."/>
            <person name="Archibald J.M."/>
            <person name="Simpson A.G.B."/>
            <person name="Roger A.J."/>
        </authorList>
    </citation>
    <scope>NUCLEOTIDE SEQUENCE</scope>
    <source>
        <strain evidence="6">BICM</strain>
    </source>
</reference>
<dbReference type="OrthoDB" id="361020at2759"/>
<comment type="caution">
    <text evidence="6">The sequence shown here is derived from an EMBL/GenBank/DDBJ whole genome shotgun (WGS) entry which is preliminary data.</text>
</comment>
<evidence type="ECO:0000256" key="4">
    <source>
        <dbReference type="ARBA" id="ARBA00023204"/>
    </source>
</evidence>
<evidence type="ECO:0000256" key="2">
    <source>
        <dbReference type="ARBA" id="ARBA00022801"/>
    </source>
</evidence>
<dbReference type="InterPro" id="IPR011335">
    <property type="entry name" value="Restrct_endonuc-II-like"/>
</dbReference>
<dbReference type="GO" id="GO:0000712">
    <property type="term" value="P:resolution of meiotic recombination intermediates"/>
    <property type="evidence" value="ECO:0007669"/>
    <property type="project" value="TreeGrafter"/>
</dbReference>
<keyword evidence="6" id="KW-0540">Nuclease</keyword>
<keyword evidence="4" id="KW-0234">DNA repair</keyword>
<dbReference type="SMART" id="SM00891">
    <property type="entry name" value="ERCC4"/>
    <property type="match status" value="1"/>
</dbReference>
<keyword evidence="3" id="KW-0238">DNA-binding</keyword>
<dbReference type="GO" id="GO:0000110">
    <property type="term" value="C:nucleotide-excision repair factor 1 complex"/>
    <property type="evidence" value="ECO:0007669"/>
    <property type="project" value="TreeGrafter"/>
</dbReference>
<evidence type="ECO:0000256" key="1">
    <source>
        <dbReference type="ARBA" id="ARBA00022763"/>
    </source>
</evidence>
<keyword evidence="2" id="KW-0378">Hydrolase</keyword>
<dbReference type="GO" id="GO:0003697">
    <property type="term" value="F:single-stranded DNA binding"/>
    <property type="evidence" value="ECO:0007669"/>
    <property type="project" value="TreeGrafter"/>
</dbReference>
<keyword evidence="6" id="KW-0255">Endonuclease</keyword>
<dbReference type="GO" id="GO:0000014">
    <property type="term" value="F:single-stranded DNA endodeoxyribonuclease activity"/>
    <property type="evidence" value="ECO:0007669"/>
    <property type="project" value="TreeGrafter"/>
</dbReference>
<organism evidence="6 7">
    <name type="scientific">Carpediemonas membranifera</name>
    <dbReference type="NCBI Taxonomy" id="201153"/>
    <lineage>
        <taxon>Eukaryota</taxon>
        <taxon>Metamonada</taxon>
        <taxon>Carpediemonas-like organisms</taxon>
        <taxon>Carpediemonas</taxon>
    </lineage>
</organism>
<dbReference type="PANTHER" id="PTHR10150:SF0">
    <property type="entry name" value="DNA REPAIR ENDONUCLEASE XPF"/>
    <property type="match status" value="1"/>
</dbReference>
<protein>
    <submittedName>
        <fullName evidence="6">DNA repair endonuclease XPF</fullName>
    </submittedName>
</protein>
<evidence type="ECO:0000256" key="3">
    <source>
        <dbReference type="ARBA" id="ARBA00023125"/>
    </source>
</evidence>
<evidence type="ECO:0000313" key="6">
    <source>
        <dbReference type="EMBL" id="KAG9390265.1"/>
    </source>
</evidence>
<keyword evidence="1" id="KW-0227">DNA damage</keyword>
<dbReference type="EMBL" id="JAHDYR010000066">
    <property type="protein sequence ID" value="KAG9390265.1"/>
    <property type="molecule type" value="Genomic_DNA"/>
</dbReference>
<name>A0A8J6E742_9EUKA</name>
<dbReference type="GO" id="GO:0003684">
    <property type="term" value="F:damaged DNA binding"/>
    <property type="evidence" value="ECO:0007669"/>
    <property type="project" value="TreeGrafter"/>
</dbReference>
<dbReference type="GO" id="GO:1901255">
    <property type="term" value="P:nucleotide-excision repair involved in interstrand cross-link repair"/>
    <property type="evidence" value="ECO:0007669"/>
    <property type="project" value="TreeGrafter"/>
</dbReference>
<proteinExistence type="predicted"/>
<gene>
    <name evidence="6" type="ORF">J8273_8305</name>
</gene>
<evidence type="ECO:0000259" key="5">
    <source>
        <dbReference type="SMART" id="SM00891"/>
    </source>
</evidence>
<dbReference type="Pfam" id="PF02732">
    <property type="entry name" value="ERCC4"/>
    <property type="match status" value="1"/>
</dbReference>
<evidence type="ECO:0000313" key="7">
    <source>
        <dbReference type="Proteomes" id="UP000717585"/>
    </source>
</evidence>
<dbReference type="GO" id="GO:0000724">
    <property type="term" value="P:double-strand break repair via homologous recombination"/>
    <property type="evidence" value="ECO:0007669"/>
    <property type="project" value="TreeGrafter"/>
</dbReference>
<dbReference type="InterPro" id="IPR006166">
    <property type="entry name" value="ERCC4_domain"/>
</dbReference>
<dbReference type="SUPFAM" id="SSF52980">
    <property type="entry name" value="Restriction endonuclease-like"/>
    <property type="match status" value="1"/>
</dbReference>
<sequence length="799" mass="85294">MSFHLSICASLVDEPGLLVMGKGMGINHLVALFLSRFCRAPPRDEDVHPVILVINEHSRYCSHEALCASLAAIGVDPSAHPVKLNVDTPSAARAKMYQRGGVVFTTVRIAALDVAAGTLLHGAIRGVVVLHAHSLLSQYSIGAKAATHFIKYARNASLTHKPWLVAFTDQVARLDSATTVRRLMTSLSVGRANLWPRHRKEVEESVSRHPVTLVTTPNNTCEEMRRVLSCASDAIRAELAAAATVPGSVVPSPPQGDLAPDAIRGLVRTSRGMPRAMTEKLEDIAGLIADLHDDPGAIAQAVFVRARESRTRPGRHSWIGSDLGNQILMTAQSVLTNSPVIAPTIRAVSVQLSKAAHMIRTPGAGPVCVILPAPLMTTIATLACLVIEQQLPPDVAALAVSALSIVEAGVAGGQDVGGKVKDALTGVDLSKVRTTMIPSDDSTFPLVQSDSGRVTVTTNPGPYLLNWLIGARPSVFVVIEPTLYVTRTIETFRAMTPGHPVVMFAHHEAAATEESRAESIAFERLAGQKLAMQAQPMSTEQQLSGVAVAVDTREFGSEIPLMLLSSGATVVPLTLPIADYVPGKDVGIERKAFADLLGSLDSRLYHQAAELVTRFPVPLLMVDVAGANIGDLYAGRPVGLIATLLLHVPGIRFSWTNGPESFVDRVHRRVTSSSVKEVQDKVATLSQVASQDSEPAQLKLLRALVGGRLGPRTVRADPVLHLLNRLRTRFGCLAEVFTASVDELIGCVGPEKALVLQAIGSSRYDPEKKRKAPPAGDPEVRCTNGHNAVTAQRLLSFLS</sequence>
<dbReference type="AlphaFoldDB" id="A0A8J6E742"/>
<feature type="domain" description="ERCC4" evidence="5">
    <location>
        <begin position="547"/>
        <end position="626"/>
    </location>
</feature>